<gene>
    <name evidence="1" type="ORF">RAG0_11887</name>
</gene>
<accession>A0A1E1L631</accession>
<protein>
    <submittedName>
        <fullName evidence="1">Uncharacterized protein</fullName>
    </submittedName>
</protein>
<name>A0A1E1L631_9HELO</name>
<dbReference type="EMBL" id="FJUX01000082">
    <property type="protein sequence ID" value="CZT06042.1"/>
    <property type="molecule type" value="Genomic_DNA"/>
</dbReference>
<evidence type="ECO:0000313" key="1">
    <source>
        <dbReference type="EMBL" id="CZT06042.1"/>
    </source>
</evidence>
<keyword evidence="2" id="KW-1185">Reference proteome</keyword>
<organism evidence="1 2">
    <name type="scientific">Rhynchosporium agropyri</name>
    <dbReference type="NCBI Taxonomy" id="914238"/>
    <lineage>
        <taxon>Eukaryota</taxon>
        <taxon>Fungi</taxon>
        <taxon>Dikarya</taxon>
        <taxon>Ascomycota</taxon>
        <taxon>Pezizomycotina</taxon>
        <taxon>Leotiomycetes</taxon>
        <taxon>Helotiales</taxon>
        <taxon>Ploettnerulaceae</taxon>
        <taxon>Rhynchosporium</taxon>
    </lineage>
</organism>
<dbReference type="Proteomes" id="UP000178912">
    <property type="component" value="Unassembled WGS sequence"/>
</dbReference>
<sequence>MTRIIRAFNRDSSHEVTAAGGPTCLHRSWKYKTIRLNDTTKFSRGPLITVAVLIKCAEVACISTTSSEPMPNMIEKFDLLSLSS</sequence>
<evidence type="ECO:0000313" key="2">
    <source>
        <dbReference type="Proteomes" id="UP000178912"/>
    </source>
</evidence>
<reference evidence="2" key="1">
    <citation type="submission" date="2016-03" db="EMBL/GenBank/DDBJ databases">
        <authorList>
            <person name="Guldener U."/>
        </authorList>
    </citation>
    <scope>NUCLEOTIDE SEQUENCE [LARGE SCALE GENOMIC DNA]</scope>
    <source>
        <strain evidence="2">04CH-RAC-A.6.1</strain>
    </source>
</reference>
<proteinExistence type="predicted"/>
<dbReference type="AlphaFoldDB" id="A0A1E1L631"/>